<dbReference type="InterPro" id="IPR051931">
    <property type="entry name" value="PAK3-like"/>
</dbReference>
<evidence type="ECO:0000313" key="5">
    <source>
        <dbReference type="EMBL" id="KAJ7333481.1"/>
    </source>
</evidence>
<dbReference type="SUPFAM" id="SSF56112">
    <property type="entry name" value="Protein kinase-like (PK-like)"/>
    <property type="match status" value="1"/>
</dbReference>
<keyword evidence="6" id="KW-1185">Reference proteome</keyword>
<dbReference type="PANTHER" id="PTHR45832">
    <property type="entry name" value="SERINE/THREONINE-PROTEIN KINASE SAMKA-RELATED-RELATED"/>
    <property type="match status" value="1"/>
</dbReference>
<evidence type="ECO:0000256" key="1">
    <source>
        <dbReference type="ARBA" id="ARBA00008874"/>
    </source>
</evidence>
<sequence length="287" mass="31945">MLPVHIKAQDQQDRLAGRPTLVAIKSVPILPSGSAKLTEVLHELTLMRDLHCENILTMDALYVDPIEDTLWIRMELMTKSLYSIIDLSKAGLKLLDPTIAGCTKDILSALEYLRIHNIVPKNICSRNILVNSHGVLKLTNLSSAVKLSMSSPANSEAFETQVAAAIGSNAASLCLLVCYMVIGQRQRPPLHARVELGEGPPPSTFDQFMQMYSDPEDWSALSDITSRPLPFRKFIKMCFEPAVTSAGYQQLLESPLVRNACERPILAQLFAQCNAFETRLREQQRAR</sequence>
<comment type="similarity">
    <text evidence="1">Belongs to the protein kinase superfamily. STE Ser/Thr protein kinase family. STE20 subfamily.</text>
</comment>
<dbReference type="InterPro" id="IPR011009">
    <property type="entry name" value="Kinase-like_dom_sf"/>
</dbReference>
<evidence type="ECO:0000256" key="2">
    <source>
        <dbReference type="ARBA" id="ARBA00022741"/>
    </source>
</evidence>
<dbReference type="Gene3D" id="1.10.510.10">
    <property type="entry name" value="Transferase(Phosphotransferase) domain 1"/>
    <property type="match status" value="1"/>
</dbReference>
<evidence type="ECO:0000313" key="6">
    <source>
        <dbReference type="Proteomes" id="UP001218218"/>
    </source>
</evidence>
<dbReference type="EMBL" id="JARIHO010000034">
    <property type="protein sequence ID" value="KAJ7333481.1"/>
    <property type="molecule type" value="Genomic_DNA"/>
</dbReference>
<accession>A0AAD6ZPK0</accession>
<evidence type="ECO:0000256" key="3">
    <source>
        <dbReference type="ARBA" id="ARBA00022840"/>
    </source>
</evidence>
<keyword evidence="5" id="KW-0808">Transferase</keyword>
<dbReference type="InterPro" id="IPR000719">
    <property type="entry name" value="Prot_kinase_dom"/>
</dbReference>
<dbReference type="AlphaFoldDB" id="A0AAD6ZPK0"/>
<reference evidence="5" key="1">
    <citation type="submission" date="2023-03" db="EMBL/GenBank/DDBJ databases">
        <title>Massive genome expansion in bonnet fungi (Mycena s.s.) driven by repeated elements and novel gene families across ecological guilds.</title>
        <authorList>
            <consortium name="Lawrence Berkeley National Laboratory"/>
            <person name="Harder C.B."/>
            <person name="Miyauchi S."/>
            <person name="Viragh M."/>
            <person name="Kuo A."/>
            <person name="Thoen E."/>
            <person name="Andreopoulos B."/>
            <person name="Lu D."/>
            <person name="Skrede I."/>
            <person name="Drula E."/>
            <person name="Henrissat B."/>
            <person name="Morin E."/>
            <person name="Kohler A."/>
            <person name="Barry K."/>
            <person name="LaButti K."/>
            <person name="Morin E."/>
            <person name="Salamov A."/>
            <person name="Lipzen A."/>
            <person name="Mereny Z."/>
            <person name="Hegedus B."/>
            <person name="Baldrian P."/>
            <person name="Stursova M."/>
            <person name="Weitz H."/>
            <person name="Taylor A."/>
            <person name="Grigoriev I.V."/>
            <person name="Nagy L.G."/>
            <person name="Martin F."/>
            <person name="Kauserud H."/>
        </authorList>
    </citation>
    <scope>NUCLEOTIDE SEQUENCE</scope>
    <source>
        <strain evidence="5">CBHHK002</strain>
    </source>
</reference>
<evidence type="ECO:0000259" key="4">
    <source>
        <dbReference type="PROSITE" id="PS50011"/>
    </source>
</evidence>
<name>A0AAD6ZPK0_9AGAR</name>
<feature type="domain" description="Protein kinase" evidence="4">
    <location>
        <begin position="1"/>
        <end position="277"/>
    </location>
</feature>
<keyword evidence="5" id="KW-0418">Kinase</keyword>
<keyword evidence="2" id="KW-0547">Nucleotide-binding</keyword>
<dbReference type="Proteomes" id="UP001218218">
    <property type="component" value="Unassembled WGS sequence"/>
</dbReference>
<gene>
    <name evidence="5" type="ORF">DFH08DRAFT_750777</name>
</gene>
<keyword evidence="3" id="KW-0067">ATP-binding</keyword>
<dbReference type="PANTHER" id="PTHR45832:SF22">
    <property type="entry name" value="SERINE_THREONINE-PROTEIN KINASE SAMKA-RELATED"/>
    <property type="match status" value="1"/>
</dbReference>
<comment type="caution">
    <text evidence="5">The sequence shown here is derived from an EMBL/GenBank/DDBJ whole genome shotgun (WGS) entry which is preliminary data.</text>
</comment>
<organism evidence="5 6">
    <name type="scientific">Mycena albidolilacea</name>
    <dbReference type="NCBI Taxonomy" id="1033008"/>
    <lineage>
        <taxon>Eukaryota</taxon>
        <taxon>Fungi</taxon>
        <taxon>Dikarya</taxon>
        <taxon>Basidiomycota</taxon>
        <taxon>Agaricomycotina</taxon>
        <taxon>Agaricomycetes</taxon>
        <taxon>Agaricomycetidae</taxon>
        <taxon>Agaricales</taxon>
        <taxon>Marasmiineae</taxon>
        <taxon>Mycenaceae</taxon>
        <taxon>Mycena</taxon>
    </lineage>
</organism>
<dbReference type="GO" id="GO:0004672">
    <property type="term" value="F:protein kinase activity"/>
    <property type="evidence" value="ECO:0007669"/>
    <property type="project" value="InterPro"/>
</dbReference>
<protein>
    <submittedName>
        <fullName evidence="5">Kinase-like domain-containing protein</fullName>
    </submittedName>
</protein>
<dbReference type="GO" id="GO:0005524">
    <property type="term" value="F:ATP binding"/>
    <property type="evidence" value="ECO:0007669"/>
    <property type="project" value="UniProtKB-KW"/>
</dbReference>
<dbReference type="Pfam" id="PF00069">
    <property type="entry name" value="Pkinase"/>
    <property type="match status" value="1"/>
</dbReference>
<dbReference type="PROSITE" id="PS50011">
    <property type="entry name" value="PROTEIN_KINASE_DOM"/>
    <property type="match status" value="1"/>
</dbReference>
<proteinExistence type="inferred from homology"/>